<dbReference type="InterPro" id="IPR032675">
    <property type="entry name" value="LRR_dom_sf"/>
</dbReference>
<reference evidence="1 3" key="1">
    <citation type="journal article" date="2011" name="Nature">
        <title>The Medicago genome provides insight into the evolution of rhizobial symbioses.</title>
        <authorList>
            <person name="Young N.D."/>
            <person name="Debelle F."/>
            <person name="Oldroyd G.E."/>
            <person name="Geurts R."/>
            <person name="Cannon S.B."/>
            <person name="Udvardi M.K."/>
            <person name="Benedito V.A."/>
            <person name="Mayer K.F."/>
            <person name="Gouzy J."/>
            <person name="Schoof H."/>
            <person name="Van de Peer Y."/>
            <person name="Proost S."/>
            <person name="Cook D.R."/>
            <person name="Meyers B.C."/>
            <person name="Spannagl M."/>
            <person name="Cheung F."/>
            <person name="De Mita S."/>
            <person name="Krishnakumar V."/>
            <person name="Gundlach H."/>
            <person name="Zhou S."/>
            <person name="Mudge J."/>
            <person name="Bharti A.K."/>
            <person name="Murray J.D."/>
            <person name="Naoumkina M.A."/>
            <person name="Rosen B."/>
            <person name="Silverstein K.A."/>
            <person name="Tang H."/>
            <person name="Rombauts S."/>
            <person name="Zhao P.X."/>
            <person name="Zhou P."/>
            <person name="Barbe V."/>
            <person name="Bardou P."/>
            <person name="Bechner M."/>
            <person name="Bellec A."/>
            <person name="Berger A."/>
            <person name="Berges H."/>
            <person name="Bidwell S."/>
            <person name="Bisseling T."/>
            <person name="Choisne N."/>
            <person name="Couloux A."/>
            <person name="Denny R."/>
            <person name="Deshpande S."/>
            <person name="Dai X."/>
            <person name="Doyle J.J."/>
            <person name="Dudez A.M."/>
            <person name="Farmer A.D."/>
            <person name="Fouteau S."/>
            <person name="Franken C."/>
            <person name="Gibelin C."/>
            <person name="Gish J."/>
            <person name="Goldstein S."/>
            <person name="Gonzalez A.J."/>
            <person name="Green P.J."/>
            <person name="Hallab A."/>
            <person name="Hartog M."/>
            <person name="Hua A."/>
            <person name="Humphray S.J."/>
            <person name="Jeong D.H."/>
            <person name="Jing Y."/>
            <person name="Jocker A."/>
            <person name="Kenton S.M."/>
            <person name="Kim D.J."/>
            <person name="Klee K."/>
            <person name="Lai H."/>
            <person name="Lang C."/>
            <person name="Lin S."/>
            <person name="Macmil S.L."/>
            <person name="Magdelenat G."/>
            <person name="Matthews L."/>
            <person name="McCorrison J."/>
            <person name="Monaghan E.L."/>
            <person name="Mun J.H."/>
            <person name="Najar F.Z."/>
            <person name="Nicholson C."/>
            <person name="Noirot C."/>
            <person name="O'Bleness M."/>
            <person name="Paule C.R."/>
            <person name="Poulain J."/>
            <person name="Prion F."/>
            <person name="Qin B."/>
            <person name="Qu C."/>
            <person name="Retzel E.F."/>
            <person name="Riddle C."/>
            <person name="Sallet E."/>
            <person name="Samain S."/>
            <person name="Samson N."/>
            <person name="Sanders I."/>
            <person name="Saurat O."/>
            <person name="Scarpelli C."/>
            <person name="Schiex T."/>
            <person name="Segurens B."/>
            <person name="Severin A.J."/>
            <person name="Sherrier D.J."/>
            <person name="Shi R."/>
            <person name="Sims S."/>
            <person name="Singer S.R."/>
            <person name="Sinharoy S."/>
            <person name="Sterck L."/>
            <person name="Viollet A."/>
            <person name="Wang B.B."/>
            <person name="Wang K."/>
            <person name="Wang M."/>
            <person name="Wang X."/>
            <person name="Warfsmann J."/>
            <person name="Weissenbach J."/>
            <person name="White D.D."/>
            <person name="White J.D."/>
            <person name="Wiley G.B."/>
            <person name="Wincker P."/>
            <person name="Xing Y."/>
            <person name="Yang L."/>
            <person name="Yao Z."/>
            <person name="Ying F."/>
            <person name="Zhai J."/>
            <person name="Zhou L."/>
            <person name="Zuber A."/>
            <person name="Denarie J."/>
            <person name="Dixon R.A."/>
            <person name="May G.D."/>
            <person name="Schwartz D.C."/>
            <person name="Rogers J."/>
            <person name="Quetier F."/>
            <person name="Town C.D."/>
            <person name="Roe B.A."/>
        </authorList>
    </citation>
    <scope>NUCLEOTIDE SEQUENCE [LARGE SCALE GENOMIC DNA]</scope>
    <source>
        <strain evidence="1">A17</strain>
        <strain evidence="2 3">cv. Jemalong A17</strain>
    </source>
</reference>
<evidence type="ECO:0000313" key="2">
    <source>
        <dbReference type="EnsemblPlants" id="AES67532"/>
    </source>
</evidence>
<dbReference type="PANTHER" id="PTHR38926">
    <property type="entry name" value="F-BOX DOMAIN CONTAINING PROTEIN, EXPRESSED"/>
    <property type="match status" value="1"/>
</dbReference>
<dbReference type="HOGENOM" id="CLU_044915_0_1_1"/>
<dbReference type="EnsemblPlants" id="AES67532">
    <property type="protein sequence ID" value="AES67532"/>
    <property type="gene ID" value="MTR_2g095850"/>
</dbReference>
<dbReference type="SUPFAM" id="SSF81383">
    <property type="entry name" value="F-box domain"/>
    <property type="match status" value="1"/>
</dbReference>
<accession>G7IU76</accession>
<dbReference type="AlphaFoldDB" id="G7IU76"/>
<protein>
    <submittedName>
        <fullName evidence="1">F-box/LRR protein</fullName>
    </submittedName>
</protein>
<dbReference type="InterPro" id="IPR036047">
    <property type="entry name" value="F-box-like_dom_sf"/>
</dbReference>
<keyword evidence="3" id="KW-1185">Reference proteome</keyword>
<reference evidence="2" key="3">
    <citation type="submission" date="2015-04" db="UniProtKB">
        <authorList>
            <consortium name="EnsemblPlants"/>
        </authorList>
    </citation>
    <scope>IDENTIFICATION</scope>
    <source>
        <strain evidence="2">cv. Jemalong A17</strain>
    </source>
</reference>
<sequence length="197" mass="22580">MSSSPAKKHKFESTKNPNWVELPKDITSNILQRLNTVEILTKTRYVCPYWWNICKDPFMCSGHLEKNDIYCFATDDLLQYIAGRASNLRCLQLDSCDRISYEGWFIGQSCPALKSLTFYAMSDGEHFTCDDKAFIIAKKMHGLLHLVLHGDPLSDVGLLAILDGCPRLESLDIFGCYNLDFEGSLWKRLHTQIKDLY</sequence>
<accession>A0A0C3V841</accession>
<gene>
    <name evidence="1" type="ordered locus">MTR_2g095850</name>
</gene>
<reference evidence="1 3" key="2">
    <citation type="journal article" date="2014" name="BMC Genomics">
        <title>An improved genome release (version Mt4.0) for the model legume Medicago truncatula.</title>
        <authorList>
            <person name="Tang H."/>
            <person name="Krishnakumar V."/>
            <person name="Bidwell S."/>
            <person name="Rosen B."/>
            <person name="Chan A."/>
            <person name="Zhou S."/>
            <person name="Gentzbittel L."/>
            <person name="Childs K.L."/>
            <person name="Yandell M."/>
            <person name="Gundlach H."/>
            <person name="Mayer K.F."/>
            <person name="Schwartz D.C."/>
            <person name="Town C.D."/>
        </authorList>
    </citation>
    <scope>GENOME REANNOTATION</scope>
    <source>
        <strain evidence="2 3">cv. Jemalong A17</strain>
    </source>
</reference>
<name>G7IU76_MEDTR</name>
<dbReference type="Proteomes" id="UP000002051">
    <property type="component" value="Chromosome 2"/>
</dbReference>
<dbReference type="Gene3D" id="3.80.10.10">
    <property type="entry name" value="Ribonuclease Inhibitor"/>
    <property type="match status" value="1"/>
</dbReference>
<organism evidence="1 3">
    <name type="scientific">Medicago truncatula</name>
    <name type="common">Barrel medic</name>
    <name type="synonym">Medicago tribuloides</name>
    <dbReference type="NCBI Taxonomy" id="3880"/>
    <lineage>
        <taxon>Eukaryota</taxon>
        <taxon>Viridiplantae</taxon>
        <taxon>Streptophyta</taxon>
        <taxon>Embryophyta</taxon>
        <taxon>Tracheophyta</taxon>
        <taxon>Spermatophyta</taxon>
        <taxon>Magnoliopsida</taxon>
        <taxon>eudicotyledons</taxon>
        <taxon>Gunneridae</taxon>
        <taxon>Pentapetalae</taxon>
        <taxon>rosids</taxon>
        <taxon>fabids</taxon>
        <taxon>Fabales</taxon>
        <taxon>Fabaceae</taxon>
        <taxon>Papilionoideae</taxon>
        <taxon>50 kb inversion clade</taxon>
        <taxon>NPAAA clade</taxon>
        <taxon>Hologalegina</taxon>
        <taxon>IRL clade</taxon>
        <taxon>Trifolieae</taxon>
        <taxon>Medicago</taxon>
    </lineage>
</organism>
<evidence type="ECO:0000313" key="1">
    <source>
        <dbReference type="EMBL" id="AES67532.2"/>
    </source>
</evidence>
<dbReference type="Gene3D" id="1.20.1280.50">
    <property type="match status" value="1"/>
</dbReference>
<proteinExistence type="predicted"/>
<evidence type="ECO:0000313" key="3">
    <source>
        <dbReference type="Proteomes" id="UP000002051"/>
    </source>
</evidence>
<dbReference type="SUPFAM" id="SSF52047">
    <property type="entry name" value="RNI-like"/>
    <property type="match status" value="1"/>
</dbReference>
<dbReference type="EMBL" id="CM001218">
    <property type="protein sequence ID" value="AES67532.2"/>
    <property type="molecule type" value="Genomic_DNA"/>
</dbReference>
<dbReference type="GO" id="GO:1905761">
    <property type="term" value="F:SCF ubiquitin ligase complex binding"/>
    <property type="evidence" value="ECO:0000318"/>
    <property type="project" value="GO_Central"/>
</dbReference>
<dbReference type="CDD" id="cd22164">
    <property type="entry name" value="F-box_AtSKIP19-like"/>
    <property type="match status" value="1"/>
</dbReference>
<dbReference type="PANTHER" id="PTHR38926:SF2">
    <property type="entry name" value="F-BOX_LRR-REPEAT PROTEIN 21-RELATED"/>
    <property type="match status" value="1"/>
</dbReference>